<feature type="chain" id="PRO_5022730474" evidence="1">
    <location>
        <begin position="21"/>
        <end position="212"/>
    </location>
</feature>
<protein>
    <submittedName>
        <fullName evidence="3">ABC transporter</fullName>
    </submittedName>
</protein>
<evidence type="ECO:0000256" key="1">
    <source>
        <dbReference type="SAM" id="SignalP"/>
    </source>
</evidence>
<gene>
    <name evidence="3" type="ORF">E1B00_10845</name>
</gene>
<dbReference type="EMBL" id="SMDR01000002">
    <property type="protein sequence ID" value="TNJ33819.1"/>
    <property type="molecule type" value="Genomic_DNA"/>
</dbReference>
<dbReference type="SUPFAM" id="SSF159594">
    <property type="entry name" value="XCC0632-like"/>
    <property type="match status" value="1"/>
</dbReference>
<dbReference type="OrthoDB" id="5795476at2"/>
<organism evidence="3 4">
    <name type="scientific">Arenimonas terrae</name>
    <dbReference type="NCBI Taxonomy" id="2546226"/>
    <lineage>
        <taxon>Bacteria</taxon>
        <taxon>Pseudomonadati</taxon>
        <taxon>Pseudomonadota</taxon>
        <taxon>Gammaproteobacteria</taxon>
        <taxon>Lysobacterales</taxon>
        <taxon>Lysobacteraceae</taxon>
        <taxon>Arenimonas</taxon>
    </lineage>
</organism>
<feature type="domain" description="ABC-type transport auxiliary lipoprotein component" evidence="2">
    <location>
        <begin position="32"/>
        <end position="191"/>
    </location>
</feature>
<dbReference type="Proteomes" id="UP000305760">
    <property type="component" value="Unassembled WGS sequence"/>
</dbReference>
<evidence type="ECO:0000259" key="2">
    <source>
        <dbReference type="Pfam" id="PF03886"/>
    </source>
</evidence>
<name>A0A5C4RS85_9GAMM</name>
<keyword evidence="1" id="KW-0732">Signal</keyword>
<keyword evidence="4" id="KW-1185">Reference proteome</keyword>
<dbReference type="Gene3D" id="3.40.50.10610">
    <property type="entry name" value="ABC-type transport auxiliary lipoprotein component"/>
    <property type="match status" value="1"/>
</dbReference>
<sequence>MSRVSLLVAGAMLLIGGCAAIGGPKTEVKVYAPATAITADPAWPAVDWSLAVGVQAANQMLDSPRIAVRPTPDRFQAYKGAMWADNAPDMLQTALIEGFEDSGKIPAVGRFGGGNRGDFGLLLEVRAFETVYTGDKPAAVIEAQASLYRLRGGRGVVATKRFRQAVPGAATDLDSMVSAFGQAMSGLGTEVVGWTLVEGERAAKSEEVEGRK</sequence>
<evidence type="ECO:0000313" key="4">
    <source>
        <dbReference type="Proteomes" id="UP000305760"/>
    </source>
</evidence>
<dbReference type="AlphaFoldDB" id="A0A5C4RS85"/>
<reference evidence="3 4" key="1">
    <citation type="submission" date="2019-03" db="EMBL/GenBank/DDBJ databases">
        <title>Arenimonas daejeonensis sp. nov., isolated from compost.</title>
        <authorList>
            <person name="Jeon C.O."/>
        </authorList>
    </citation>
    <scope>NUCLEOTIDE SEQUENCE [LARGE SCALE GENOMIC DNA]</scope>
    <source>
        <strain evidence="3 4">R29</strain>
    </source>
</reference>
<accession>A0A5C4RS85</accession>
<feature type="signal peptide" evidence="1">
    <location>
        <begin position="1"/>
        <end position="20"/>
    </location>
</feature>
<evidence type="ECO:0000313" key="3">
    <source>
        <dbReference type="EMBL" id="TNJ33819.1"/>
    </source>
</evidence>
<dbReference type="Pfam" id="PF03886">
    <property type="entry name" value="ABC_trans_aux"/>
    <property type="match status" value="1"/>
</dbReference>
<proteinExistence type="predicted"/>
<comment type="caution">
    <text evidence="3">The sequence shown here is derived from an EMBL/GenBank/DDBJ whole genome shotgun (WGS) entry which is preliminary data.</text>
</comment>
<dbReference type="RefSeq" id="WP_139448609.1">
    <property type="nucleotide sequence ID" value="NZ_SMDR01000002.1"/>
</dbReference>
<dbReference type="InterPro" id="IPR005586">
    <property type="entry name" value="ABC_trans_aux"/>
</dbReference>
<dbReference type="PROSITE" id="PS51257">
    <property type="entry name" value="PROKAR_LIPOPROTEIN"/>
    <property type="match status" value="1"/>
</dbReference>